<dbReference type="EMBL" id="JBHSHT010000002">
    <property type="protein sequence ID" value="MFC4825536.1"/>
    <property type="molecule type" value="Genomic_DNA"/>
</dbReference>
<keyword evidence="4" id="KW-1185">Reference proteome</keyword>
<evidence type="ECO:0000256" key="1">
    <source>
        <dbReference type="SAM" id="MobiDB-lite"/>
    </source>
</evidence>
<organism evidence="3 4">
    <name type="scientific">Halorussus aquaticus</name>
    <dbReference type="NCBI Taxonomy" id="2953748"/>
    <lineage>
        <taxon>Archaea</taxon>
        <taxon>Methanobacteriati</taxon>
        <taxon>Methanobacteriota</taxon>
        <taxon>Stenosarchaea group</taxon>
        <taxon>Halobacteria</taxon>
        <taxon>Halobacteriales</taxon>
        <taxon>Haladaptataceae</taxon>
        <taxon>Halorussus</taxon>
    </lineage>
</organism>
<dbReference type="GeneID" id="73043744"/>
<sequence length="155" mass="17031">MPEDDPRTVRSLAVAVGDVVAAYEARRRSERRPVLRVTPPFSGRMRARLHDPGPAVQSATEDDDRDTETGALHVPPARFLTEEVVPQYPTPDDTEDALRSDPDAEFSVERHRERHVEAVEAWRTAVGEAIVSSLELRLGEGSHGVAVKTLGDSSV</sequence>
<feature type="domain" description="DUF8009" evidence="2">
    <location>
        <begin position="3"/>
        <end position="151"/>
    </location>
</feature>
<dbReference type="PROSITE" id="PS50890">
    <property type="entry name" value="PUA"/>
    <property type="match status" value="1"/>
</dbReference>
<comment type="caution">
    <text evidence="3">The sequence shown here is derived from an EMBL/GenBank/DDBJ whole genome shotgun (WGS) entry which is preliminary data.</text>
</comment>
<dbReference type="Proteomes" id="UP001595945">
    <property type="component" value="Unassembled WGS sequence"/>
</dbReference>
<dbReference type="AlphaFoldDB" id="A0ABD5Q4C4"/>
<gene>
    <name evidence="3" type="ORF">ACFO9K_14850</name>
</gene>
<evidence type="ECO:0000313" key="4">
    <source>
        <dbReference type="Proteomes" id="UP001595945"/>
    </source>
</evidence>
<feature type="region of interest" description="Disordered" evidence="1">
    <location>
        <begin position="27"/>
        <end position="70"/>
    </location>
</feature>
<evidence type="ECO:0000313" key="3">
    <source>
        <dbReference type="EMBL" id="MFC4825536.1"/>
    </source>
</evidence>
<protein>
    <recommendedName>
        <fullName evidence="2">DUF8009 domain-containing protein</fullName>
    </recommendedName>
</protein>
<evidence type="ECO:0000259" key="2">
    <source>
        <dbReference type="Pfam" id="PF26033"/>
    </source>
</evidence>
<name>A0ABD5Q4C4_9EURY</name>
<dbReference type="Pfam" id="PF26033">
    <property type="entry name" value="DUF8009"/>
    <property type="match status" value="1"/>
</dbReference>
<accession>A0ABD5Q4C4</accession>
<proteinExistence type="predicted"/>
<dbReference type="InterPro" id="IPR058322">
    <property type="entry name" value="DUF8009"/>
</dbReference>
<dbReference type="RefSeq" id="WP_254268808.1">
    <property type="nucleotide sequence ID" value="NZ_CP100400.1"/>
</dbReference>
<reference evidence="3 4" key="1">
    <citation type="journal article" date="2019" name="Int. J. Syst. Evol. Microbiol.">
        <title>The Global Catalogue of Microorganisms (GCM) 10K type strain sequencing project: providing services to taxonomists for standard genome sequencing and annotation.</title>
        <authorList>
            <consortium name="The Broad Institute Genomics Platform"/>
            <consortium name="The Broad Institute Genome Sequencing Center for Infectious Disease"/>
            <person name="Wu L."/>
            <person name="Ma J."/>
        </authorList>
    </citation>
    <scope>NUCLEOTIDE SEQUENCE [LARGE SCALE GENOMIC DNA]</scope>
    <source>
        <strain evidence="3 4">XZYJ18</strain>
    </source>
</reference>